<feature type="modified residue" description="N6-carboxylysine" evidence="7">
    <location>
        <position position="228"/>
    </location>
</feature>
<evidence type="ECO:0000256" key="2">
    <source>
        <dbReference type="ARBA" id="ARBA00022618"/>
    </source>
</evidence>
<comment type="function">
    <text evidence="7">Catalyzes the addition of meso-diaminopimelic acid to the nucleotide precursor UDP-N-acetylmuramoyl-L-alanyl-D-glutamate (UMAG) in the biosynthesis of bacterial cell-wall peptidoglycan.</text>
</comment>
<dbReference type="InterPro" id="IPR035911">
    <property type="entry name" value="MurE/MurF_N"/>
</dbReference>
<dbReference type="GO" id="GO:0008765">
    <property type="term" value="F:UDP-N-acetylmuramoylalanyl-D-glutamate-2,6-diaminopimelate ligase activity"/>
    <property type="evidence" value="ECO:0007669"/>
    <property type="project" value="UniProtKB-EC"/>
</dbReference>
<sequence length="499" mass="52283">MTGGTVDKDDVTLSQLGLRAPGGRDPRITGLSIDSRTVKPGHLFAALPGSAVHGGEFIQYALRMQAAAVLTDRQGAEIAADVLSGWDGALIVAEDPRAALAGAASLWFADQPAHVVAVTGTSGKTSVASFTRQIWQALGHKAISLGTMGVEGDHQAKLAHTTPDPLTLHRVLAEAVAAGVTHAAMEASSHGLDQRRLDGVRVEAGAFTNFSQDHLDYHAGFDEYFAAKALLFNRVLEDGAAAVINIDSQRGRQMADIATDRGLALTTVGTGEAAMLRILGQRYDATGQDLRFSVMGRAHLVRLPLIGGFQAENVLAAMGLCLASGDSADDILRVLPQLTTVRGRMQLVAQRENGAAVFVDYAHKPGAVVAALQSLRPHVMGRIVCIIGAGGDRDRGKRPLMGEAARDHADVVIVTDDNPRTEDPALIRAAIMASAGPDATEIADRAEAILRGVDALQPGDALLICGKGHETGQIVGQDVYPFDDAEQASVAVAALDGRI</sequence>
<evidence type="ECO:0000256" key="3">
    <source>
        <dbReference type="ARBA" id="ARBA00022960"/>
    </source>
</evidence>
<dbReference type="Gene3D" id="3.40.1390.10">
    <property type="entry name" value="MurE/MurF, N-terminal domain"/>
    <property type="match status" value="1"/>
</dbReference>
<dbReference type="EMBL" id="CP117466">
    <property type="protein sequence ID" value="WDA12971.1"/>
    <property type="molecule type" value="Genomic_DNA"/>
</dbReference>
<keyword evidence="4 7" id="KW-0573">Peptidoglycan synthesis</keyword>
<evidence type="ECO:0000256" key="1">
    <source>
        <dbReference type="ARBA" id="ARBA00005898"/>
    </source>
</evidence>
<organism evidence="12 13">
    <name type="scientific">Paracoccus marcusii</name>
    <dbReference type="NCBI Taxonomy" id="59779"/>
    <lineage>
        <taxon>Bacteria</taxon>
        <taxon>Pseudomonadati</taxon>
        <taxon>Pseudomonadota</taxon>
        <taxon>Alphaproteobacteria</taxon>
        <taxon>Rhodobacterales</taxon>
        <taxon>Paracoccaceae</taxon>
        <taxon>Paracoccus</taxon>
    </lineage>
</organism>
<reference evidence="12 13" key="1">
    <citation type="submission" date="2023-02" db="EMBL/GenBank/DDBJ databases">
        <title>Whole genome sequenc of Paracoccus marcusii MBLB0836.</title>
        <authorList>
            <person name="Seo M.-J."/>
            <person name="Cho E.-S."/>
            <person name="Hwang C.Y."/>
        </authorList>
    </citation>
    <scope>NUCLEOTIDE SEQUENCE [LARGE SCALE GENOMIC DNA]</scope>
    <source>
        <strain evidence="12 13">MBLB0836</strain>
    </source>
</reference>
<comment type="cofactor">
    <cofactor evidence="7">
        <name>Mg(2+)</name>
        <dbReference type="ChEBI" id="CHEBI:18420"/>
    </cofactor>
</comment>
<feature type="binding site" evidence="7">
    <location>
        <begin position="417"/>
        <end position="420"/>
    </location>
    <ligand>
        <name>meso-2,6-diaminopimelate</name>
        <dbReference type="ChEBI" id="CHEBI:57791"/>
    </ligand>
</feature>
<comment type="pathway">
    <text evidence="7 8">Cell wall biogenesis; peptidoglycan biosynthesis.</text>
</comment>
<dbReference type="Pfam" id="PF01225">
    <property type="entry name" value="Mur_ligase"/>
    <property type="match status" value="1"/>
</dbReference>
<feature type="domain" description="Mur ligase C-terminal" evidence="10">
    <location>
        <begin position="343"/>
        <end position="468"/>
    </location>
</feature>
<feature type="binding site" evidence="7">
    <location>
        <position position="35"/>
    </location>
    <ligand>
        <name>UDP-N-acetyl-alpha-D-muramoyl-L-alanyl-D-glutamate</name>
        <dbReference type="ChEBI" id="CHEBI:83900"/>
    </ligand>
</feature>
<feature type="binding site" evidence="7">
    <location>
        <position position="393"/>
    </location>
    <ligand>
        <name>meso-2,6-diaminopimelate</name>
        <dbReference type="ChEBI" id="CHEBI:57791"/>
    </ligand>
</feature>
<dbReference type="InterPro" id="IPR005761">
    <property type="entry name" value="UDP-N-AcMur-Glu-dNH2Pim_ligase"/>
</dbReference>
<dbReference type="Pfam" id="PF02875">
    <property type="entry name" value="Mur_ligase_C"/>
    <property type="match status" value="1"/>
</dbReference>
<comment type="caution">
    <text evidence="7">Lacks conserved residue(s) required for the propagation of feature annotation.</text>
</comment>
<keyword evidence="7" id="KW-0547">Nucleotide-binding</keyword>
<gene>
    <name evidence="7" type="primary">murE</name>
    <name evidence="12" type="ORF">PRL19_01535</name>
</gene>
<keyword evidence="7 12" id="KW-0436">Ligase</keyword>
<evidence type="ECO:0000256" key="8">
    <source>
        <dbReference type="RuleBase" id="RU004135"/>
    </source>
</evidence>
<dbReference type="SUPFAM" id="SSF53244">
    <property type="entry name" value="MurD-like peptide ligases, peptide-binding domain"/>
    <property type="match status" value="1"/>
</dbReference>
<feature type="binding site" evidence="7">
    <location>
        <position position="196"/>
    </location>
    <ligand>
        <name>UDP-N-acetyl-alpha-D-muramoyl-L-alanyl-D-glutamate</name>
        <dbReference type="ChEBI" id="CHEBI:83900"/>
    </ligand>
</feature>
<keyword evidence="5 7" id="KW-0131">Cell cycle</keyword>
<feature type="domain" description="Mur ligase central" evidence="11">
    <location>
        <begin position="118"/>
        <end position="320"/>
    </location>
</feature>
<evidence type="ECO:0000256" key="5">
    <source>
        <dbReference type="ARBA" id="ARBA00023306"/>
    </source>
</evidence>
<dbReference type="Proteomes" id="UP001216899">
    <property type="component" value="Chromosome"/>
</dbReference>
<dbReference type="Pfam" id="PF08245">
    <property type="entry name" value="Mur_ligase_M"/>
    <property type="match status" value="1"/>
</dbReference>
<accession>A0ABY7UU75</accession>
<dbReference type="InterPro" id="IPR036565">
    <property type="entry name" value="Mur-like_cat_sf"/>
</dbReference>
<dbReference type="InterPro" id="IPR000713">
    <property type="entry name" value="Mur_ligase_N"/>
</dbReference>
<dbReference type="InterPro" id="IPR013221">
    <property type="entry name" value="Mur_ligase_cen"/>
</dbReference>
<dbReference type="RefSeq" id="WP_273743671.1">
    <property type="nucleotide sequence ID" value="NZ_CP117466.1"/>
</dbReference>
<dbReference type="PANTHER" id="PTHR23135">
    <property type="entry name" value="MUR LIGASE FAMILY MEMBER"/>
    <property type="match status" value="1"/>
</dbReference>
<feature type="binding site" evidence="7">
    <location>
        <position position="194"/>
    </location>
    <ligand>
        <name>UDP-N-acetyl-alpha-D-muramoyl-L-alanyl-D-glutamate</name>
        <dbReference type="ChEBI" id="CHEBI:83900"/>
    </ligand>
</feature>
<dbReference type="SUPFAM" id="SSF63418">
    <property type="entry name" value="MurE/MurF N-terminal domain"/>
    <property type="match status" value="1"/>
</dbReference>
<dbReference type="SUPFAM" id="SSF53623">
    <property type="entry name" value="MurD-like peptide ligases, catalytic domain"/>
    <property type="match status" value="1"/>
</dbReference>
<dbReference type="Gene3D" id="3.90.190.20">
    <property type="entry name" value="Mur ligase, C-terminal domain"/>
    <property type="match status" value="1"/>
</dbReference>
<evidence type="ECO:0000256" key="4">
    <source>
        <dbReference type="ARBA" id="ARBA00022984"/>
    </source>
</evidence>
<comment type="PTM">
    <text evidence="7">Carboxylation is probably crucial for Mg(2+) binding and, consequently, for the gamma-phosphate positioning of ATP.</text>
</comment>
<keyword evidence="13" id="KW-1185">Reference proteome</keyword>
<keyword evidence="2 7" id="KW-0132">Cell division</keyword>
<evidence type="ECO:0000313" key="13">
    <source>
        <dbReference type="Proteomes" id="UP001216899"/>
    </source>
</evidence>
<evidence type="ECO:0000256" key="7">
    <source>
        <dbReference type="HAMAP-Rule" id="MF_00208"/>
    </source>
</evidence>
<comment type="similarity">
    <text evidence="1 7">Belongs to the MurCDEF family. MurE subfamily.</text>
</comment>
<dbReference type="PANTHER" id="PTHR23135:SF4">
    <property type="entry name" value="UDP-N-ACETYLMURAMOYL-L-ALANYL-D-GLUTAMATE--2,6-DIAMINOPIMELATE LIGASE MURE HOMOLOG, CHLOROPLASTIC"/>
    <property type="match status" value="1"/>
</dbReference>
<evidence type="ECO:0000256" key="6">
    <source>
        <dbReference type="ARBA" id="ARBA00023316"/>
    </source>
</evidence>
<dbReference type="InterPro" id="IPR004101">
    <property type="entry name" value="Mur_ligase_C"/>
</dbReference>
<keyword evidence="3 7" id="KW-0133">Cell shape</keyword>
<keyword evidence="7" id="KW-0460">Magnesium</keyword>
<feature type="binding site" evidence="7">
    <location>
        <position position="466"/>
    </location>
    <ligand>
        <name>meso-2,6-diaminopimelate</name>
        <dbReference type="ChEBI" id="CHEBI:57791"/>
    </ligand>
</feature>
<feature type="binding site" evidence="7">
    <location>
        <begin position="120"/>
        <end position="126"/>
    </location>
    <ligand>
        <name>ATP</name>
        <dbReference type="ChEBI" id="CHEBI:30616"/>
    </ligand>
</feature>
<feature type="domain" description="Mur ligase N-terminal catalytic" evidence="9">
    <location>
        <begin position="28"/>
        <end position="75"/>
    </location>
</feature>
<dbReference type="NCBIfam" id="TIGR01085">
    <property type="entry name" value="murE"/>
    <property type="match status" value="1"/>
</dbReference>
<dbReference type="NCBIfam" id="NF001126">
    <property type="entry name" value="PRK00139.1-4"/>
    <property type="match status" value="1"/>
</dbReference>
<feature type="binding site" evidence="7">
    <location>
        <position position="188"/>
    </location>
    <ligand>
        <name>UDP-N-acetyl-alpha-D-muramoyl-L-alanyl-D-glutamate</name>
        <dbReference type="ChEBI" id="CHEBI:83900"/>
    </ligand>
</feature>
<evidence type="ECO:0000313" key="12">
    <source>
        <dbReference type="EMBL" id="WDA12971.1"/>
    </source>
</evidence>
<feature type="binding site" evidence="7">
    <location>
        <position position="470"/>
    </location>
    <ligand>
        <name>meso-2,6-diaminopimelate</name>
        <dbReference type="ChEBI" id="CHEBI:57791"/>
    </ligand>
</feature>
<feature type="binding site" evidence="7">
    <location>
        <begin position="161"/>
        <end position="162"/>
    </location>
    <ligand>
        <name>UDP-N-acetyl-alpha-D-muramoyl-L-alanyl-D-glutamate</name>
        <dbReference type="ChEBI" id="CHEBI:83900"/>
    </ligand>
</feature>
<evidence type="ECO:0000259" key="11">
    <source>
        <dbReference type="Pfam" id="PF08245"/>
    </source>
</evidence>
<dbReference type="HAMAP" id="MF_00208">
    <property type="entry name" value="MurE"/>
    <property type="match status" value="1"/>
</dbReference>
<comment type="subcellular location">
    <subcellularLocation>
        <location evidence="7 8">Cytoplasm</location>
    </subcellularLocation>
</comment>
<dbReference type="Gene3D" id="3.40.1190.10">
    <property type="entry name" value="Mur-like, catalytic domain"/>
    <property type="match status" value="1"/>
</dbReference>
<keyword evidence="6 7" id="KW-0961">Cell wall biogenesis/degradation</keyword>
<evidence type="ECO:0000259" key="10">
    <source>
        <dbReference type="Pfam" id="PF02875"/>
    </source>
</evidence>
<dbReference type="NCBIfam" id="NF001124">
    <property type="entry name" value="PRK00139.1-2"/>
    <property type="match status" value="1"/>
</dbReference>
<comment type="catalytic activity">
    <reaction evidence="7">
        <text>UDP-N-acetyl-alpha-D-muramoyl-L-alanyl-D-glutamate + meso-2,6-diaminopimelate + ATP = UDP-N-acetyl-alpha-D-muramoyl-L-alanyl-gamma-D-glutamyl-meso-2,6-diaminopimelate + ADP + phosphate + H(+)</text>
        <dbReference type="Rhea" id="RHEA:23676"/>
        <dbReference type="ChEBI" id="CHEBI:15378"/>
        <dbReference type="ChEBI" id="CHEBI:30616"/>
        <dbReference type="ChEBI" id="CHEBI:43474"/>
        <dbReference type="ChEBI" id="CHEBI:57791"/>
        <dbReference type="ChEBI" id="CHEBI:83900"/>
        <dbReference type="ChEBI" id="CHEBI:83905"/>
        <dbReference type="ChEBI" id="CHEBI:456216"/>
        <dbReference type="EC" id="6.3.2.13"/>
    </reaction>
</comment>
<name>A0ABY7UU75_9RHOB</name>
<evidence type="ECO:0000259" key="9">
    <source>
        <dbReference type="Pfam" id="PF01225"/>
    </source>
</evidence>
<keyword evidence="7" id="KW-0963">Cytoplasm</keyword>
<dbReference type="InterPro" id="IPR036615">
    <property type="entry name" value="Mur_ligase_C_dom_sf"/>
</dbReference>
<protein>
    <recommendedName>
        <fullName evidence="7">UDP-N-acetylmuramoyl-L-alanyl-D-glutamate--2,6-diaminopimelate ligase</fullName>
        <ecNumber evidence="7">6.3.2.13</ecNumber>
    </recommendedName>
    <alternativeName>
        <fullName evidence="7">Meso-A2pm-adding enzyme</fullName>
    </alternativeName>
    <alternativeName>
        <fullName evidence="7">Meso-diaminopimelate-adding enzyme</fullName>
    </alternativeName>
    <alternativeName>
        <fullName evidence="7">UDP-MurNAc-L-Ala-D-Glu:meso-diaminopimelate ligase</fullName>
    </alternativeName>
    <alternativeName>
        <fullName evidence="7">UDP-MurNAc-tripeptide synthetase</fullName>
    </alternativeName>
    <alternativeName>
        <fullName evidence="7">UDP-N-acetylmuramyl-tripeptide synthetase</fullName>
    </alternativeName>
</protein>
<feature type="short sequence motif" description="Meso-diaminopimelate recognition motif" evidence="7">
    <location>
        <begin position="417"/>
        <end position="420"/>
    </location>
</feature>
<keyword evidence="7" id="KW-0067">ATP-binding</keyword>
<dbReference type="EC" id="6.3.2.13" evidence="7"/>
<proteinExistence type="inferred from homology"/>